<protein>
    <submittedName>
        <fullName evidence="1">Uncharacterized protein</fullName>
    </submittedName>
</protein>
<evidence type="ECO:0000313" key="2">
    <source>
        <dbReference type="Proteomes" id="UP001372338"/>
    </source>
</evidence>
<organism evidence="1 2">
    <name type="scientific">Crotalaria pallida</name>
    <name type="common">Smooth rattlebox</name>
    <name type="synonym">Crotalaria striata</name>
    <dbReference type="NCBI Taxonomy" id="3830"/>
    <lineage>
        <taxon>Eukaryota</taxon>
        <taxon>Viridiplantae</taxon>
        <taxon>Streptophyta</taxon>
        <taxon>Embryophyta</taxon>
        <taxon>Tracheophyta</taxon>
        <taxon>Spermatophyta</taxon>
        <taxon>Magnoliopsida</taxon>
        <taxon>eudicotyledons</taxon>
        <taxon>Gunneridae</taxon>
        <taxon>Pentapetalae</taxon>
        <taxon>rosids</taxon>
        <taxon>fabids</taxon>
        <taxon>Fabales</taxon>
        <taxon>Fabaceae</taxon>
        <taxon>Papilionoideae</taxon>
        <taxon>50 kb inversion clade</taxon>
        <taxon>genistoids sensu lato</taxon>
        <taxon>core genistoids</taxon>
        <taxon>Crotalarieae</taxon>
        <taxon>Crotalaria</taxon>
    </lineage>
</organism>
<gene>
    <name evidence="1" type="ORF">RIF29_15370</name>
</gene>
<reference evidence="1 2" key="1">
    <citation type="submission" date="2024-01" db="EMBL/GenBank/DDBJ databases">
        <title>The genomes of 5 underutilized Papilionoideae crops provide insights into root nodulation and disease resistanc.</title>
        <authorList>
            <person name="Yuan L."/>
        </authorList>
    </citation>
    <scope>NUCLEOTIDE SEQUENCE [LARGE SCALE GENOMIC DNA]</scope>
    <source>
        <strain evidence="1">ZHUSHIDOU_FW_LH</strain>
        <tissue evidence="1">Leaf</tissue>
    </source>
</reference>
<dbReference type="EMBL" id="JAYWIO010000003">
    <property type="protein sequence ID" value="KAK7274287.1"/>
    <property type="molecule type" value="Genomic_DNA"/>
</dbReference>
<sequence length="307" mass="35152">MCCFAYYFDLFQRLSMRGEVDGVCLGTSKRKRPNLEKCEGNNQVNSRVDSNCDCNGSGTFYQPMVRYRRTTRADNLAMSEVPNVVLEDVTNVNQFSDFKGTFNQPKVRYRRATRADNLAMSEVPKVVLEDVTNVNQFSNSKDAGTFNQPKVHYRRTTHADNLATSEVPKENSIIAQEQCKVLEMQVVSRMMKIISLMTLWHMVELQKMNITSRISAIVFSILRFWIQATPKGGPLGNEKKLTYRSVKMIRDLSHQFSSVHGKDKVKRCVGESSFSKQRQDLKENIDPVNIRGHEKDDVNACYYDTDA</sequence>
<accession>A0AAN9FD13</accession>
<dbReference type="Proteomes" id="UP001372338">
    <property type="component" value="Unassembled WGS sequence"/>
</dbReference>
<keyword evidence="2" id="KW-1185">Reference proteome</keyword>
<name>A0AAN9FD13_CROPI</name>
<proteinExistence type="predicted"/>
<comment type="caution">
    <text evidence="1">The sequence shown here is derived from an EMBL/GenBank/DDBJ whole genome shotgun (WGS) entry which is preliminary data.</text>
</comment>
<evidence type="ECO:0000313" key="1">
    <source>
        <dbReference type="EMBL" id="KAK7274287.1"/>
    </source>
</evidence>
<dbReference type="AlphaFoldDB" id="A0AAN9FD13"/>